<evidence type="ECO:0000256" key="1">
    <source>
        <dbReference type="SAM" id="Phobius"/>
    </source>
</evidence>
<accession>A0A1G9WXD9</accession>
<gene>
    <name evidence="2" type="ORF">SAMN05192554_10934</name>
</gene>
<feature type="transmembrane region" description="Helical" evidence="1">
    <location>
        <begin position="111"/>
        <end position="130"/>
    </location>
</feature>
<dbReference type="Proteomes" id="UP000199370">
    <property type="component" value="Unassembled WGS sequence"/>
</dbReference>
<keyword evidence="3" id="KW-1185">Reference proteome</keyword>
<organism evidence="2 3">
    <name type="scientific">Haloarchaeobius iranensis</name>
    <dbReference type="NCBI Taxonomy" id="996166"/>
    <lineage>
        <taxon>Archaea</taxon>
        <taxon>Methanobacteriati</taxon>
        <taxon>Methanobacteriota</taxon>
        <taxon>Stenosarchaea group</taxon>
        <taxon>Halobacteria</taxon>
        <taxon>Halobacteriales</taxon>
        <taxon>Halorubellaceae</taxon>
        <taxon>Haloarchaeobius</taxon>
    </lineage>
</organism>
<reference evidence="2 3" key="1">
    <citation type="submission" date="2016-10" db="EMBL/GenBank/DDBJ databases">
        <authorList>
            <person name="de Groot N.N."/>
        </authorList>
    </citation>
    <scope>NUCLEOTIDE SEQUENCE [LARGE SCALE GENOMIC DNA]</scope>
    <source>
        <strain evidence="3">EB21,IBRC-M 10013,KCTC 4048</strain>
    </source>
</reference>
<feature type="transmembrane region" description="Helical" evidence="1">
    <location>
        <begin position="54"/>
        <end position="72"/>
    </location>
</feature>
<feature type="transmembrane region" description="Helical" evidence="1">
    <location>
        <begin position="78"/>
        <end position="99"/>
    </location>
</feature>
<evidence type="ECO:0000313" key="2">
    <source>
        <dbReference type="EMBL" id="SDM89160.1"/>
    </source>
</evidence>
<proteinExistence type="predicted"/>
<keyword evidence="1" id="KW-0472">Membrane</keyword>
<dbReference type="STRING" id="996166.SAMN05192554_10934"/>
<dbReference type="RefSeq" id="WP_089733221.1">
    <property type="nucleotide sequence ID" value="NZ_FNIA01000009.1"/>
</dbReference>
<sequence>MPESSRRGEVTTFDDDPSLAERFGMSIPMLLPAWLVTHPLRWLLDRQTMVPDPVALPLWVGLGLAFAFGATHPNRDEFAAVVFAVVVPCVFFVAQGVLAPPFPGVHGQPTYLVGPVLNAVGAGLLGYVVAYREGLETAVGLFTDDGQTPGTDDDS</sequence>
<keyword evidence="1" id="KW-0812">Transmembrane</keyword>
<keyword evidence="1" id="KW-1133">Transmembrane helix</keyword>
<evidence type="ECO:0000313" key="3">
    <source>
        <dbReference type="Proteomes" id="UP000199370"/>
    </source>
</evidence>
<protein>
    <submittedName>
        <fullName evidence="2">Uncharacterized protein</fullName>
    </submittedName>
</protein>
<dbReference type="AlphaFoldDB" id="A0A1G9WXD9"/>
<dbReference type="EMBL" id="FNIA01000009">
    <property type="protein sequence ID" value="SDM89160.1"/>
    <property type="molecule type" value="Genomic_DNA"/>
</dbReference>
<name>A0A1G9WXD9_9EURY</name>